<feature type="compositionally biased region" description="Polar residues" evidence="1">
    <location>
        <begin position="1"/>
        <end position="18"/>
    </location>
</feature>
<sequence>MASSATNVDGGSGTSTALPSLFPAVGAAAGVKDMDGLMAINDSALSQQIEFILQDAPMEQDDDPHQHTHVHHHHHSQHHPHSHSHQQQQQQQEEEEERNVQEELEQDQQRNVLRRVHDAAMWS</sequence>
<dbReference type="ExpressionAtlas" id="D3DN01">
    <property type="expression patterns" value="baseline and differential"/>
</dbReference>
<protein>
    <submittedName>
        <fullName evidence="2">FI03640p</fullName>
    </submittedName>
</protein>
<dbReference type="Bgee" id="FBgn0052767">
    <property type="expression patterns" value="Expressed in adult Malpighian tubule principal cell of initial segment in Malpighian tubule and 288 other cell types or tissues"/>
</dbReference>
<name>D3DN01_DROME</name>
<feature type="compositionally biased region" description="Acidic residues" evidence="1">
    <location>
        <begin position="92"/>
        <end position="106"/>
    </location>
</feature>
<organism evidence="2">
    <name type="scientific">Drosophila melanogaster</name>
    <name type="common">Fruit fly</name>
    <dbReference type="NCBI Taxonomy" id="7227"/>
    <lineage>
        <taxon>Eukaryota</taxon>
        <taxon>Metazoa</taxon>
        <taxon>Ecdysozoa</taxon>
        <taxon>Arthropoda</taxon>
        <taxon>Hexapoda</taxon>
        <taxon>Insecta</taxon>
        <taxon>Pterygota</taxon>
        <taxon>Neoptera</taxon>
        <taxon>Endopterygota</taxon>
        <taxon>Diptera</taxon>
        <taxon>Brachycera</taxon>
        <taxon>Muscomorpha</taxon>
        <taxon>Ephydroidea</taxon>
        <taxon>Drosophilidae</taxon>
        <taxon>Drosophila</taxon>
        <taxon>Sophophora</taxon>
    </lineage>
</organism>
<dbReference type="VEuPathDB" id="VectorBase:FBgn0052767"/>
<dbReference type="AlphaFoldDB" id="D3DN01"/>
<evidence type="ECO:0000256" key="1">
    <source>
        <dbReference type="SAM" id="MobiDB-lite"/>
    </source>
</evidence>
<feature type="region of interest" description="Disordered" evidence="1">
    <location>
        <begin position="52"/>
        <end position="123"/>
    </location>
</feature>
<proteinExistence type="evidence at transcript level"/>
<dbReference type="EMBL" id="BT120326">
    <property type="protein sequence ID" value="ADC54217.1"/>
    <property type="molecule type" value="mRNA"/>
</dbReference>
<accession>D3DN01</accession>
<dbReference type="OrthoDB" id="6155966at2759"/>
<gene>
    <name evidence="2" type="primary">CG32767-RB</name>
</gene>
<feature type="compositionally biased region" description="Basic residues" evidence="1">
    <location>
        <begin position="67"/>
        <end position="84"/>
    </location>
</feature>
<reference evidence="2" key="1">
    <citation type="submission" date="2010-02" db="EMBL/GenBank/DDBJ databases">
        <authorList>
            <person name="Carlson J."/>
            <person name="Booth B."/>
            <person name="Frise E."/>
            <person name="Park S."/>
            <person name="Wan K."/>
            <person name="Yu C."/>
            <person name="Celniker S."/>
        </authorList>
    </citation>
    <scope>NUCLEOTIDE SEQUENCE</scope>
</reference>
<feature type="region of interest" description="Disordered" evidence="1">
    <location>
        <begin position="1"/>
        <end position="20"/>
    </location>
</feature>
<evidence type="ECO:0000313" key="2">
    <source>
        <dbReference type="EMBL" id="ADC54217.1"/>
    </source>
</evidence>